<reference evidence="2 3" key="1">
    <citation type="journal article" date="2011" name="J. Bacteriol.">
        <title>Draft genome sequence of Caloramator australicus strain RC3T, a thermoanaerobe from the Great Artesian Basin of Australia.</title>
        <authorList>
            <person name="Ogg C.D."/>
            <person name="Patel B.K.C."/>
        </authorList>
    </citation>
    <scope>NUCLEOTIDE SEQUENCE [LARGE SCALE GENOMIC DNA]</scope>
    <source>
        <strain evidence="2 3">RC3</strain>
    </source>
</reference>
<dbReference type="STRING" id="857293.CAAU_2323"/>
<protein>
    <recommendedName>
        <fullName evidence="4">DUF2953 domain-containing protein</fullName>
    </recommendedName>
</protein>
<proteinExistence type="predicted"/>
<keyword evidence="1" id="KW-0812">Transmembrane</keyword>
<dbReference type="Pfam" id="PF11167">
    <property type="entry name" value="DUF2953"/>
    <property type="match status" value="1"/>
</dbReference>
<dbReference type="AlphaFoldDB" id="I7J6D5"/>
<name>I7J6D5_9CLOT</name>
<evidence type="ECO:0008006" key="4">
    <source>
        <dbReference type="Google" id="ProtNLM"/>
    </source>
</evidence>
<keyword evidence="3" id="KW-1185">Reference proteome</keyword>
<dbReference type="OrthoDB" id="1958036at2"/>
<dbReference type="Proteomes" id="UP000007652">
    <property type="component" value="Unassembled WGS sequence"/>
</dbReference>
<dbReference type="InterPro" id="IPR021338">
    <property type="entry name" value="DUF2953"/>
</dbReference>
<comment type="caution">
    <text evidence="2">The sequence shown here is derived from an EMBL/GenBank/DDBJ whole genome shotgun (WGS) entry which is preliminary data.</text>
</comment>
<sequence length="193" mass="22846">MKLLLLLSIFFIIVVIFSKTYIEIYFNLNKLNIKLNFLYVIKINLFEKNIKEKNKTKSVRKEKTRGNVEILELVRDLISNLLHRLDVNLDIYFLFGTKEPHITAILYGMINSFLGSLYPILKDTFKNYNQKINIIPVFDKELYDLKLDILIKIQNLYLIWMSIIFLSKYIKKKGKGGFRYGTSNRSINENYNG</sequence>
<gene>
    <name evidence="2" type="ORF">CAAU_2323</name>
</gene>
<dbReference type="RefSeq" id="WP_008909661.1">
    <property type="nucleotide sequence ID" value="NZ_CAKP01000122.1"/>
</dbReference>
<evidence type="ECO:0000313" key="3">
    <source>
        <dbReference type="Proteomes" id="UP000007652"/>
    </source>
</evidence>
<keyword evidence="1" id="KW-0472">Membrane</keyword>
<evidence type="ECO:0000313" key="2">
    <source>
        <dbReference type="EMBL" id="CCJ34407.1"/>
    </source>
</evidence>
<organism evidence="2 3">
    <name type="scientific">Caloramator australicus RC3</name>
    <dbReference type="NCBI Taxonomy" id="857293"/>
    <lineage>
        <taxon>Bacteria</taxon>
        <taxon>Bacillati</taxon>
        <taxon>Bacillota</taxon>
        <taxon>Clostridia</taxon>
        <taxon>Eubacteriales</taxon>
        <taxon>Clostridiaceae</taxon>
        <taxon>Caloramator</taxon>
    </lineage>
</organism>
<keyword evidence="1" id="KW-1133">Transmembrane helix</keyword>
<evidence type="ECO:0000256" key="1">
    <source>
        <dbReference type="SAM" id="Phobius"/>
    </source>
</evidence>
<accession>I7J6D5</accession>
<feature type="transmembrane region" description="Helical" evidence="1">
    <location>
        <begin position="149"/>
        <end position="170"/>
    </location>
</feature>
<dbReference type="EMBL" id="CAKP01000122">
    <property type="protein sequence ID" value="CCJ34407.1"/>
    <property type="molecule type" value="Genomic_DNA"/>
</dbReference>